<evidence type="ECO:0000313" key="2">
    <source>
        <dbReference type="Proteomes" id="UP000091857"/>
    </source>
</evidence>
<sequence>MWPLEISSLLLTSARTSNSKENSFIKIRDMWPLEISSLLLTSPCVPMLLTAATMFILLHLMPATFIKAHRLLQASIVHFFCNLFSEEFSRLTTFFFRGIHSFDSLLIFVKLFAGFMVTLLCF</sequence>
<dbReference type="Proteomes" id="UP000091857">
    <property type="component" value="Chromosome 1"/>
</dbReference>
<gene>
    <name evidence="1" type="ORF">MANES_01G051367v8</name>
</gene>
<name>A0ACB7IBR4_MANES</name>
<protein>
    <submittedName>
        <fullName evidence="1">Uncharacterized protein</fullName>
    </submittedName>
</protein>
<dbReference type="EMBL" id="CM004387">
    <property type="protein sequence ID" value="KAG8661861.1"/>
    <property type="molecule type" value="Genomic_DNA"/>
</dbReference>
<comment type="caution">
    <text evidence="1">The sequence shown here is derived from an EMBL/GenBank/DDBJ whole genome shotgun (WGS) entry which is preliminary data.</text>
</comment>
<organism evidence="1 2">
    <name type="scientific">Manihot esculenta</name>
    <name type="common">Cassava</name>
    <name type="synonym">Jatropha manihot</name>
    <dbReference type="NCBI Taxonomy" id="3983"/>
    <lineage>
        <taxon>Eukaryota</taxon>
        <taxon>Viridiplantae</taxon>
        <taxon>Streptophyta</taxon>
        <taxon>Embryophyta</taxon>
        <taxon>Tracheophyta</taxon>
        <taxon>Spermatophyta</taxon>
        <taxon>Magnoliopsida</taxon>
        <taxon>eudicotyledons</taxon>
        <taxon>Gunneridae</taxon>
        <taxon>Pentapetalae</taxon>
        <taxon>rosids</taxon>
        <taxon>fabids</taxon>
        <taxon>Malpighiales</taxon>
        <taxon>Euphorbiaceae</taxon>
        <taxon>Crotonoideae</taxon>
        <taxon>Manihoteae</taxon>
        <taxon>Manihot</taxon>
    </lineage>
</organism>
<reference evidence="2" key="1">
    <citation type="journal article" date="2016" name="Nat. Biotechnol.">
        <title>Sequencing wild and cultivated cassava and related species reveals extensive interspecific hybridization and genetic diversity.</title>
        <authorList>
            <person name="Bredeson J.V."/>
            <person name="Lyons J.B."/>
            <person name="Prochnik S.E."/>
            <person name="Wu G.A."/>
            <person name="Ha C.M."/>
            <person name="Edsinger-Gonzales E."/>
            <person name="Grimwood J."/>
            <person name="Schmutz J."/>
            <person name="Rabbi I.Y."/>
            <person name="Egesi C."/>
            <person name="Nauluvula P."/>
            <person name="Lebot V."/>
            <person name="Ndunguru J."/>
            <person name="Mkamilo G."/>
            <person name="Bart R.S."/>
            <person name="Setter T.L."/>
            <person name="Gleadow R.M."/>
            <person name="Kulakow P."/>
            <person name="Ferguson M.E."/>
            <person name="Rounsley S."/>
            <person name="Rokhsar D.S."/>
        </authorList>
    </citation>
    <scope>NUCLEOTIDE SEQUENCE [LARGE SCALE GENOMIC DNA]</scope>
    <source>
        <strain evidence="2">cv. AM560-2</strain>
    </source>
</reference>
<keyword evidence="2" id="KW-1185">Reference proteome</keyword>
<proteinExistence type="predicted"/>
<evidence type="ECO:0000313" key="1">
    <source>
        <dbReference type="EMBL" id="KAG8661861.1"/>
    </source>
</evidence>
<accession>A0ACB7IBR4</accession>